<reference evidence="3 4" key="1">
    <citation type="journal article" date="2016" name="Nat. Commun.">
        <title>Ectomycorrhizal ecology is imprinted in the genome of the dominant symbiotic fungus Cenococcum geophilum.</title>
        <authorList>
            <consortium name="DOE Joint Genome Institute"/>
            <person name="Peter M."/>
            <person name="Kohler A."/>
            <person name="Ohm R.A."/>
            <person name="Kuo A."/>
            <person name="Krutzmann J."/>
            <person name="Morin E."/>
            <person name="Arend M."/>
            <person name="Barry K.W."/>
            <person name="Binder M."/>
            <person name="Choi C."/>
            <person name="Clum A."/>
            <person name="Copeland A."/>
            <person name="Grisel N."/>
            <person name="Haridas S."/>
            <person name="Kipfer T."/>
            <person name="LaButti K."/>
            <person name="Lindquist E."/>
            <person name="Lipzen A."/>
            <person name="Maire R."/>
            <person name="Meier B."/>
            <person name="Mihaltcheva S."/>
            <person name="Molinier V."/>
            <person name="Murat C."/>
            <person name="Poggeler S."/>
            <person name="Quandt C.A."/>
            <person name="Sperisen C."/>
            <person name="Tritt A."/>
            <person name="Tisserant E."/>
            <person name="Crous P.W."/>
            <person name="Henrissat B."/>
            <person name="Nehls U."/>
            <person name="Egli S."/>
            <person name="Spatafora J.W."/>
            <person name="Grigoriev I.V."/>
            <person name="Martin F.M."/>
        </authorList>
    </citation>
    <scope>NUCLEOTIDE SEQUENCE [LARGE SCALE GENOMIC DNA]</scope>
    <source>
        <strain evidence="3 4">CBS 207.34</strain>
    </source>
</reference>
<organism evidence="3 4">
    <name type="scientific">Glonium stellatum</name>
    <dbReference type="NCBI Taxonomy" id="574774"/>
    <lineage>
        <taxon>Eukaryota</taxon>
        <taxon>Fungi</taxon>
        <taxon>Dikarya</taxon>
        <taxon>Ascomycota</taxon>
        <taxon>Pezizomycotina</taxon>
        <taxon>Dothideomycetes</taxon>
        <taxon>Pleosporomycetidae</taxon>
        <taxon>Gloniales</taxon>
        <taxon>Gloniaceae</taxon>
        <taxon>Glonium</taxon>
    </lineage>
</organism>
<dbReference type="SMART" id="SM00672">
    <property type="entry name" value="CAP10"/>
    <property type="match status" value="1"/>
</dbReference>
<dbReference type="PANTHER" id="PTHR12203:SF22">
    <property type="entry name" value="CAPSULE ASSOCIATED PROTEIN"/>
    <property type="match status" value="1"/>
</dbReference>
<dbReference type="Pfam" id="PF05686">
    <property type="entry name" value="Glyco_transf_90"/>
    <property type="match status" value="1"/>
</dbReference>
<keyword evidence="1" id="KW-0732">Signal</keyword>
<keyword evidence="4" id="KW-1185">Reference proteome</keyword>
<dbReference type="EMBL" id="KV749962">
    <property type="protein sequence ID" value="OCL06874.1"/>
    <property type="molecule type" value="Genomic_DNA"/>
</dbReference>
<proteinExistence type="predicted"/>
<evidence type="ECO:0000256" key="1">
    <source>
        <dbReference type="SAM" id="SignalP"/>
    </source>
</evidence>
<dbReference type="GO" id="GO:0016740">
    <property type="term" value="F:transferase activity"/>
    <property type="evidence" value="ECO:0007669"/>
    <property type="project" value="UniProtKB-KW"/>
</dbReference>
<keyword evidence="3" id="KW-0808">Transferase</keyword>
<feature type="signal peptide" evidence="1">
    <location>
        <begin position="1"/>
        <end position="25"/>
    </location>
</feature>
<evidence type="ECO:0000313" key="4">
    <source>
        <dbReference type="Proteomes" id="UP000250140"/>
    </source>
</evidence>
<protein>
    <submittedName>
        <fullName evidence="3">Glycosyltransferase family 90 protein</fullName>
    </submittedName>
</protein>
<evidence type="ECO:0000313" key="3">
    <source>
        <dbReference type="EMBL" id="OCL06874.1"/>
    </source>
</evidence>
<dbReference type="InterPro" id="IPR051091">
    <property type="entry name" value="O-Glucosyltr/Glycosyltrsf_90"/>
</dbReference>
<dbReference type="OrthoDB" id="541052at2759"/>
<gene>
    <name evidence="3" type="ORF">AOQ84DRAFT_296136</name>
</gene>
<name>A0A8E2JRV8_9PEZI</name>
<dbReference type="InterPro" id="IPR006598">
    <property type="entry name" value="CAP10"/>
</dbReference>
<feature type="domain" description="Glycosyl transferase CAP10" evidence="2">
    <location>
        <begin position="306"/>
        <end position="610"/>
    </location>
</feature>
<feature type="chain" id="PRO_5034659812" evidence="1">
    <location>
        <begin position="26"/>
        <end position="621"/>
    </location>
</feature>
<dbReference type="Proteomes" id="UP000250140">
    <property type="component" value="Unassembled WGS sequence"/>
</dbReference>
<dbReference type="PANTHER" id="PTHR12203">
    <property type="entry name" value="KDEL LYS-ASP-GLU-LEU CONTAINING - RELATED"/>
    <property type="match status" value="1"/>
</dbReference>
<evidence type="ECO:0000259" key="2">
    <source>
        <dbReference type="SMART" id="SM00672"/>
    </source>
</evidence>
<sequence length="621" mass="71064">MTSRLCTRSVLLRLSLFLAISCVLATSAFLWARAPQDVTPDGIPHFNRPAPTPPPQAHPIDTLMKKADREWHRLMAKETTDLESAAKAYRWRRGRHPPPGFDKWVEFARLNGAVVVEDFFDQIYHDLTPFWGLEPAKIRRQAKNFEFVVSVRNGSMTVKSDDKDRPWMKLWGNMVGTIAEWLPDIDIPINVMDESRVVVPWEDINEYVKAERASRKLVPRPEVVREYTGLQEIDENPGEPFDLEWIKGGLYWDIARVGCPPDSPSRNVEALTNFSGPPPMPSGFPDRSFEGYVTNWTEAKDPCLQPDLRGSHGTFVEPISMSTTHYLFPIFGGSKLPMNNEILLPPAMYWTTDEFYSGGEEHGGAWETKKTAVMWRGAASGGRNKLENWTRFQRHRFVSMVNGTAVQHAEKDSNGVGPNFELLSYNTYHLTATQYMDLGTWLNSISEAAFVNLVCFPGTGNVNCPYTDAYYEVKKTMSMREQYAYKFLPDIDGNSFSGRYRGFLRSTSLPVKATIYSEWHDSRLVPWLHFVPMDNSFVDIYGILDYFIGTGIAKRREGEEKAVVEGAHDEQAKKMADAGKEWAERVLRREDMQIYVMRLLLEYARICDDRRERLGFVDDLE</sequence>
<dbReference type="AlphaFoldDB" id="A0A8E2JRV8"/>
<accession>A0A8E2JRV8</accession>